<protein>
    <submittedName>
        <fullName evidence="2">Uncharacterized protein</fullName>
    </submittedName>
</protein>
<sequence>MYIGALDHDKDTSQSPNHVEPKPSNNNGAKMLIVGSSNADSASHAKPLSEFLASLKKPADGKYFRCLCVDGVFRILIWLPTPPDQPTGVAVYDGLPMSSDLIKAYLDRKPWTKTTEDRFRGVDGRNVPQEQWLQPGPGVLPSMGSKHEREEEKRQLQEERRILEEKISRGEMSYGPACGSVQSDYDLRPR</sequence>
<feature type="region of interest" description="Disordered" evidence="1">
    <location>
        <begin position="1"/>
        <end position="31"/>
    </location>
</feature>
<feature type="compositionally biased region" description="Polar residues" evidence="1">
    <location>
        <begin position="13"/>
        <end position="28"/>
    </location>
</feature>
<evidence type="ECO:0000313" key="2">
    <source>
        <dbReference type="EMBL" id="KAJ4362885.1"/>
    </source>
</evidence>
<dbReference type="OrthoDB" id="3660917at2759"/>
<dbReference type="EMBL" id="JAPEUY010000020">
    <property type="protein sequence ID" value="KAJ4362885.1"/>
    <property type="molecule type" value="Genomic_DNA"/>
</dbReference>
<feature type="compositionally biased region" description="Basic and acidic residues" evidence="1">
    <location>
        <begin position="1"/>
        <end position="12"/>
    </location>
</feature>
<feature type="compositionally biased region" description="Basic and acidic residues" evidence="1">
    <location>
        <begin position="145"/>
        <end position="169"/>
    </location>
</feature>
<keyword evidence="3" id="KW-1185">Reference proteome</keyword>
<organism evidence="2 3">
    <name type="scientific">Neocucurbitaria cava</name>
    <dbReference type="NCBI Taxonomy" id="798079"/>
    <lineage>
        <taxon>Eukaryota</taxon>
        <taxon>Fungi</taxon>
        <taxon>Dikarya</taxon>
        <taxon>Ascomycota</taxon>
        <taxon>Pezizomycotina</taxon>
        <taxon>Dothideomycetes</taxon>
        <taxon>Pleosporomycetidae</taxon>
        <taxon>Pleosporales</taxon>
        <taxon>Pleosporineae</taxon>
        <taxon>Cucurbitariaceae</taxon>
        <taxon>Neocucurbitaria</taxon>
    </lineage>
</organism>
<evidence type="ECO:0000256" key="1">
    <source>
        <dbReference type="SAM" id="MobiDB-lite"/>
    </source>
</evidence>
<dbReference type="Proteomes" id="UP001140560">
    <property type="component" value="Unassembled WGS sequence"/>
</dbReference>
<dbReference type="AlphaFoldDB" id="A0A9W8XYB4"/>
<accession>A0A9W8XYB4</accession>
<name>A0A9W8XYB4_9PLEO</name>
<evidence type="ECO:0000313" key="3">
    <source>
        <dbReference type="Proteomes" id="UP001140560"/>
    </source>
</evidence>
<feature type="region of interest" description="Disordered" evidence="1">
    <location>
        <begin position="127"/>
        <end position="190"/>
    </location>
</feature>
<comment type="caution">
    <text evidence="2">The sequence shown here is derived from an EMBL/GenBank/DDBJ whole genome shotgun (WGS) entry which is preliminary data.</text>
</comment>
<gene>
    <name evidence="2" type="ORF">N0V83_010002</name>
</gene>
<reference evidence="2" key="1">
    <citation type="submission" date="2022-10" db="EMBL/GenBank/DDBJ databases">
        <title>Tapping the CABI collections for fungal endophytes: first genome assemblies for Collariella, Neodidymelliopsis, Ascochyta clinopodiicola, Didymella pomorum, Didymosphaeria variabile, Neocosmospora piperis and Neocucurbitaria cava.</title>
        <authorList>
            <person name="Hill R."/>
        </authorList>
    </citation>
    <scope>NUCLEOTIDE SEQUENCE</scope>
    <source>
        <strain evidence="2">IMI 356814</strain>
    </source>
</reference>
<proteinExistence type="predicted"/>